<dbReference type="Gene3D" id="3.30.70.100">
    <property type="match status" value="1"/>
</dbReference>
<gene>
    <name evidence="2" type="ORF">MNB_SV-10-1516</name>
</gene>
<name>A0A1W1CPV2_9ZZZZ</name>
<dbReference type="InterPro" id="IPR006121">
    <property type="entry name" value="HMA_dom"/>
</dbReference>
<dbReference type="Pfam" id="PF00403">
    <property type="entry name" value="HMA"/>
    <property type="match status" value="1"/>
</dbReference>
<dbReference type="EMBL" id="FPHL01000048">
    <property type="protein sequence ID" value="SFV67809.1"/>
    <property type="molecule type" value="Genomic_DNA"/>
</dbReference>
<evidence type="ECO:0000259" key="1">
    <source>
        <dbReference type="Pfam" id="PF00403"/>
    </source>
</evidence>
<evidence type="ECO:0000313" key="2">
    <source>
        <dbReference type="EMBL" id="SFV67809.1"/>
    </source>
</evidence>
<proteinExistence type="predicted"/>
<reference evidence="2" key="1">
    <citation type="submission" date="2016-10" db="EMBL/GenBank/DDBJ databases">
        <authorList>
            <person name="de Groot N.N."/>
        </authorList>
    </citation>
    <scope>NUCLEOTIDE SEQUENCE</scope>
</reference>
<feature type="domain" description="HMA" evidence="1">
    <location>
        <begin position="4"/>
        <end position="62"/>
    </location>
</feature>
<accession>A0A1W1CPV2</accession>
<dbReference type="CDD" id="cd00371">
    <property type="entry name" value="HMA"/>
    <property type="match status" value="1"/>
</dbReference>
<protein>
    <submittedName>
        <fullName evidence="2">Heavy metal transport/detoxification protein</fullName>
    </submittedName>
</protein>
<dbReference type="SUPFAM" id="SSF55008">
    <property type="entry name" value="HMA, heavy metal-associated domain"/>
    <property type="match status" value="1"/>
</dbReference>
<dbReference type="AlphaFoldDB" id="A0A1W1CPV2"/>
<sequence length="95" mass="10377">MKKTFQVENVKCGACAATLKNKLGPEFGEIEVNLDTHPREITLDIEESQRDVLQAALRSLGYPLSTDELGFVDNTTAKVKSFVSCAVGKIEGEEC</sequence>
<organism evidence="2">
    <name type="scientific">hydrothermal vent metagenome</name>
    <dbReference type="NCBI Taxonomy" id="652676"/>
    <lineage>
        <taxon>unclassified sequences</taxon>
        <taxon>metagenomes</taxon>
        <taxon>ecological metagenomes</taxon>
    </lineage>
</organism>
<dbReference type="InterPro" id="IPR036163">
    <property type="entry name" value="HMA_dom_sf"/>
</dbReference>
<dbReference type="GO" id="GO:0046872">
    <property type="term" value="F:metal ion binding"/>
    <property type="evidence" value="ECO:0007669"/>
    <property type="project" value="InterPro"/>
</dbReference>